<organism evidence="1">
    <name type="scientific">Rhizophora mucronata</name>
    <name type="common">Asiatic mangrove</name>
    <dbReference type="NCBI Taxonomy" id="61149"/>
    <lineage>
        <taxon>Eukaryota</taxon>
        <taxon>Viridiplantae</taxon>
        <taxon>Streptophyta</taxon>
        <taxon>Embryophyta</taxon>
        <taxon>Tracheophyta</taxon>
        <taxon>Spermatophyta</taxon>
        <taxon>Magnoliopsida</taxon>
        <taxon>eudicotyledons</taxon>
        <taxon>Gunneridae</taxon>
        <taxon>Pentapetalae</taxon>
        <taxon>rosids</taxon>
        <taxon>fabids</taxon>
        <taxon>Malpighiales</taxon>
        <taxon>Rhizophoraceae</taxon>
        <taxon>Rhizophora</taxon>
    </lineage>
</organism>
<proteinExistence type="predicted"/>
<name>A0A2P2NJN2_RHIMU</name>
<dbReference type="AlphaFoldDB" id="A0A2P2NJN2"/>
<reference evidence="1" key="1">
    <citation type="submission" date="2018-02" db="EMBL/GenBank/DDBJ databases">
        <title>Rhizophora mucronata_Transcriptome.</title>
        <authorList>
            <person name="Meera S.P."/>
            <person name="Sreeshan A."/>
            <person name="Augustine A."/>
        </authorList>
    </citation>
    <scope>NUCLEOTIDE SEQUENCE</scope>
    <source>
        <tissue evidence="1">Leaf</tissue>
    </source>
</reference>
<evidence type="ECO:0000313" key="1">
    <source>
        <dbReference type="EMBL" id="MBX42679.1"/>
    </source>
</evidence>
<sequence>MRVMVYTTNRINHLNKDLNHSSFGYQPFFSKNKDLRSLQTALQAPMHIEIEIELPQFFHHQHGNYHQRQQYLVYVKHHLRYNITFDPISAITTQHLYSHPSSINIESC</sequence>
<protein>
    <submittedName>
        <fullName evidence="1">Uncharacterized protein</fullName>
    </submittedName>
</protein>
<accession>A0A2P2NJN2</accession>
<dbReference type="EMBL" id="GGEC01062195">
    <property type="protein sequence ID" value="MBX42679.1"/>
    <property type="molecule type" value="Transcribed_RNA"/>
</dbReference>